<comment type="caution">
    <text evidence="2">The sequence shown here is derived from an EMBL/GenBank/DDBJ whole genome shotgun (WGS) entry which is preliminary data.</text>
</comment>
<reference evidence="2 3" key="1">
    <citation type="journal article" date="2018" name="Sci. Rep.">
        <title>Comparative analysis of the Pocillopora damicornis genome highlights role of immune system in coral evolution.</title>
        <authorList>
            <person name="Cunning R."/>
            <person name="Bay R.A."/>
            <person name="Gillette P."/>
            <person name="Baker A.C."/>
            <person name="Traylor-Knowles N."/>
        </authorList>
    </citation>
    <scope>NUCLEOTIDE SEQUENCE [LARGE SCALE GENOMIC DNA]</scope>
    <source>
        <strain evidence="2">RSMAS</strain>
        <tissue evidence="2">Whole animal</tissue>
    </source>
</reference>
<sequence length="136" mass="15522">MKPSSKSLPPKQRSEETPRETQISTFNKHIYRYSYNLGMPNLGTRRKGNAAIFPANEDVRLQKNTLEILPQSSCDNHQKTSATLTFIDVAPASKIDIERKNPFKIREISIFDAEATSMKVGVAIFFWEDRSIFVEV</sequence>
<gene>
    <name evidence="2" type="ORF">pdam_00021487</name>
</gene>
<protein>
    <submittedName>
        <fullName evidence="2">Uncharacterized protein</fullName>
    </submittedName>
</protein>
<evidence type="ECO:0000313" key="3">
    <source>
        <dbReference type="Proteomes" id="UP000275408"/>
    </source>
</evidence>
<keyword evidence="3" id="KW-1185">Reference proteome</keyword>
<evidence type="ECO:0000313" key="2">
    <source>
        <dbReference type="EMBL" id="RMX39025.1"/>
    </source>
</evidence>
<name>A0A3M6TCB5_POCDA</name>
<feature type="region of interest" description="Disordered" evidence="1">
    <location>
        <begin position="1"/>
        <end position="23"/>
    </location>
</feature>
<proteinExistence type="predicted"/>
<organism evidence="2 3">
    <name type="scientific">Pocillopora damicornis</name>
    <name type="common">Cauliflower coral</name>
    <name type="synonym">Millepora damicornis</name>
    <dbReference type="NCBI Taxonomy" id="46731"/>
    <lineage>
        <taxon>Eukaryota</taxon>
        <taxon>Metazoa</taxon>
        <taxon>Cnidaria</taxon>
        <taxon>Anthozoa</taxon>
        <taxon>Hexacorallia</taxon>
        <taxon>Scleractinia</taxon>
        <taxon>Astrocoeniina</taxon>
        <taxon>Pocilloporidae</taxon>
        <taxon>Pocillopora</taxon>
    </lineage>
</organism>
<dbReference type="Proteomes" id="UP000275408">
    <property type="component" value="Unassembled WGS sequence"/>
</dbReference>
<dbReference type="AlphaFoldDB" id="A0A3M6TCB5"/>
<evidence type="ECO:0000256" key="1">
    <source>
        <dbReference type="SAM" id="MobiDB-lite"/>
    </source>
</evidence>
<accession>A0A3M6TCB5</accession>
<dbReference type="EMBL" id="RCHS01003889">
    <property type="protein sequence ID" value="RMX39025.1"/>
    <property type="molecule type" value="Genomic_DNA"/>
</dbReference>